<reference evidence="2 3" key="1">
    <citation type="journal article" date="2018" name="Mol. Plant">
        <title>The genome of Artemisia annua provides insight into the evolution of Asteraceae family and artemisinin biosynthesis.</title>
        <authorList>
            <person name="Shen Q."/>
            <person name="Zhang L."/>
            <person name="Liao Z."/>
            <person name="Wang S."/>
            <person name="Yan T."/>
            <person name="Shi P."/>
            <person name="Liu M."/>
            <person name="Fu X."/>
            <person name="Pan Q."/>
            <person name="Wang Y."/>
            <person name="Lv Z."/>
            <person name="Lu X."/>
            <person name="Zhang F."/>
            <person name="Jiang W."/>
            <person name="Ma Y."/>
            <person name="Chen M."/>
            <person name="Hao X."/>
            <person name="Li L."/>
            <person name="Tang Y."/>
            <person name="Lv G."/>
            <person name="Zhou Y."/>
            <person name="Sun X."/>
            <person name="Brodelius P.E."/>
            <person name="Rose J.K.C."/>
            <person name="Tang K."/>
        </authorList>
    </citation>
    <scope>NUCLEOTIDE SEQUENCE [LARGE SCALE GENOMIC DNA]</scope>
    <source>
        <strain evidence="3">cv. Huhao1</strain>
        <tissue evidence="2">Leaf</tissue>
    </source>
</reference>
<gene>
    <name evidence="2" type="ORF">CTI12_AA604520</name>
</gene>
<dbReference type="Proteomes" id="UP000245207">
    <property type="component" value="Unassembled WGS sequence"/>
</dbReference>
<dbReference type="OrthoDB" id="273345at2759"/>
<accession>A0A2U1KGR4</accession>
<feature type="domain" description="25S rRNA (uridine-N(3))-methyltransferase BMT5-like" evidence="1">
    <location>
        <begin position="253"/>
        <end position="332"/>
    </location>
</feature>
<organism evidence="2 3">
    <name type="scientific">Artemisia annua</name>
    <name type="common">Sweet wormwood</name>
    <dbReference type="NCBI Taxonomy" id="35608"/>
    <lineage>
        <taxon>Eukaryota</taxon>
        <taxon>Viridiplantae</taxon>
        <taxon>Streptophyta</taxon>
        <taxon>Embryophyta</taxon>
        <taxon>Tracheophyta</taxon>
        <taxon>Spermatophyta</taxon>
        <taxon>Magnoliopsida</taxon>
        <taxon>eudicotyledons</taxon>
        <taxon>Gunneridae</taxon>
        <taxon>Pentapetalae</taxon>
        <taxon>asterids</taxon>
        <taxon>campanulids</taxon>
        <taxon>Asterales</taxon>
        <taxon>Asteraceae</taxon>
        <taxon>Asteroideae</taxon>
        <taxon>Anthemideae</taxon>
        <taxon>Artemisiinae</taxon>
        <taxon>Artemisia</taxon>
    </lineage>
</organism>
<dbReference type="InterPro" id="IPR019446">
    <property type="entry name" value="BMT5-like"/>
</dbReference>
<comment type="caution">
    <text evidence="2">The sequence shown here is derived from an EMBL/GenBank/DDBJ whole genome shotgun (WGS) entry which is preliminary data.</text>
</comment>
<dbReference type="AlphaFoldDB" id="A0A2U1KGR4"/>
<dbReference type="Pfam" id="PF10354">
    <property type="entry name" value="BMT5-like"/>
    <property type="match status" value="1"/>
</dbReference>
<proteinExistence type="predicted"/>
<protein>
    <recommendedName>
        <fullName evidence="1">25S rRNA (uridine-N(3))-methyltransferase BMT5-like domain-containing protein</fullName>
    </recommendedName>
</protein>
<dbReference type="GO" id="GO:0070042">
    <property type="term" value="F:rRNA (uridine-N3-)-methyltransferase activity"/>
    <property type="evidence" value="ECO:0007669"/>
    <property type="project" value="InterPro"/>
</dbReference>
<evidence type="ECO:0000313" key="2">
    <source>
        <dbReference type="EMBL" id="PWA35970.1"/>
    </source>
</evidence>
<sequence>MKNQLKGFGLGLGTKMVTLMGKTWVQKGRPIKIRTADEYGPYVIRVLPKKAKPEKILILQDPDMALVRSLINKRDGIEAANKAVWVTADTVDKFEKYSKAKTNFRAANSTGRLIDLYQRDLKDLASDSEVNEYEYARVYIPFPEVATDDDKTKVQEQTSTEEEMAHVDASEAKAKVEEVKAAGVSEEKKVQEKVDAAAVVCDEEVKEANDDDKMKVKEKTSEELIAAGVFVDVSEATKVHEKVEAADAVCDEKGVDKQKQEDPVKKKNVELLEDLLRNSAALIKKGGIIKVLQFPRLPYSSWNIHEIAKKCGLKLDSTKEYDSQMFKGFSPRKAGSDEKFSPNGSVIYSYRRLSGNVYYYDNFIRKGRGFCLIFEDAMGLVDVLKF</sequence>
<dbReference type="EMBL" id="PKPP01019028">
    <property type="protein sequence ID" value="PWA35970.1"/>
    <property type="molecule type" value="Genomic_DNA"/>
</dbReference>
<evidence type="ECO:0000259" key="1">
    <source>
        <dbReference type="Pfam" id="PF10354"/>
    </source>
</evidence>
<evidence type="ECO:0000313" key="3">
    <source>
        <dbReference type="Proteomes" id="UP000245207"/>
    </source>
</evidence>
<name>A0A2U1KGR4_ARTAN</name>
<dbReference type="GO" id="GO:0070475">
    <property type="term" value="P:rRNA base methylation"/>
    <property type="evidence" value="ECO:0007669"/>
    <property type="project" value="InterPro"/>
</dbReference>
<keyword evidence="3" id="KW-1185">Reference proteome</keyword>